<evidence type="ECO:0008006" key="7">
    <source>
        <dbReference type="Google" id="ProtNLM"/>
    </source>
</evidence>
<organism evidence="5 6">
    <name type="scientific">Lolium multiflorum</name>
    <name type="common">Italian ryegrass</name>
    <name type="synonym">Lolium perenne subsp. multiflorum</name>
    <dbReference type="NCBI Taxonomy" id="4521"/>
    <lineage>
        <taxon>Eukaryota</taxon>
        <taxon>Viridiplantae</taxon>
        <taxon>Streptophyta</taxon>
        <taxon>Embryophyta</taxon>
        <taxon>Tracheophyta</taxon>
        <taxon>Spermatophyta</taxon>
        <taxon>Magnoliopsida</taxon>
        <taxon>Liliopsida</taxon>
        <taxon>Poales</taxon>
        <taxon>Poaceae</taxon>
        <taxon>BOP clade</taxon>
        <taxon>Pooideae</taxon>
        <taxon>Poodae</taxon>
        <taxon>Poeae</taxon>
        <taxon>Poeae Chloroplast Group 2 (Poeae type)</taxon>
        <taxon>Loliodinae</taxon>
        <taxon>Loliinae</taxon>
        <taxon>Lolium</taxon>
    </lineage>
</organism>
<dbReference type="GO" id="GO:0016567">
    <property type="term" value="P:protein ubiquitination"/>
    <property type="evidence" value="ECO:0007669"/>
    <property type="project" value="InterPro"/>
</dbReference>
<dbReference type="InterPro" id="IPR045005">
    <property type="entry name" value="BPM1-6"/>
</dbReference>
<dbReference type="Gene3D" id="1.25.40.420">
    <property type="match status" value="1"/>
</dbReference>
<dbReference type="SMART" id="SM00225">
    <property type="entry name" value="BTB"/>
    <property type="match status" value="1"/>
</dbReference>
<dbReference type="CDD" id="cd00121">
    <property type="entry name" value="MATH"/>
    <property type="match status" value="1"/>
</dbReference>
<dbReference type="Gene3D" id="2.60.210.10">
    <property type="entry name" value="Apoptosis, Tumor Necrosis Factor Receptor Associated Protein 2, Chain A"/>
    <property type="match status" value="1"/>
</dbReference>
<dbReference type="InterPro" id="IPR008974">
    <property type="entry name" value="TRAF-like"/>
</dbReference>
<dbReference type="PROSITE" id="PS50144">
    <property type="entry name" value="MATH"/>
    <property type="match status" value="1"/>
</dbReference>
<dbReference type="InterPro" id="IPR011333">
    <property type="entry name" value="SKP1/BTB/POZ_sf"/>
</dbReference>
<evidence type="ECO:0000259" key="4">
    <source>
        <dbReference type="PROSITE" id="PS50144"/>
    </source>
</evidence>
<name>A0AAD8TT49_LOLMU</name>
<protein>
    <recommendedName>
        <fullName evidence="7">Speckle-type POZ protein</fullName>
    </recommendedName>
</protein>
<feature type="domain" description="BTB" evidence="3">
    <location>
        <begin position="186"/>
        <end position="254"/>
    </location>
</feature>
<evidence type="ECO:0000313" key="6">
    <source>
        <dbReference type="Proteomes" id="UP001231189"/>
    </source>
</evidence>
<gene>
    <name evidence="5" type="ORF">QYE76_048096</name>
</gene>
<dbReference type="AlphaFoldDB" id="A0AAD8TT49"/>
<keyword evidence="6" id="KW-1185">Reference proteome</keyword>
<proteinExistence type="inferred from homology"/>
<dbReference type="Pfam" id="PF22486">
    <property type="entry name" value="MATH_2"/>
    <property type="match status" value="1"/>
</dbReference>
<evidence type="ECO:0000313" key="5">
    <source>
        <dbReference type="EMBL" id="KAK1687248.1"/>
    </source>
</evidence>
<reference evidence="5" key="1">
    <citation type="submission" date="2023-07" db="EMBL/GenBank/DDBJ databases">
        <title>A chromosome-level genome assembly of Lolium multiflorum.</title>
        <authorList>
            <person name="Chen Y."/>
            <person name="Copetti D."/>
            <person name="Kolliker R."/>
            <person name="Studer B."/>
        </authorList>
    </citation>
    <scope>NUCLEOTIDE SEQUENCE</scope>
    <source>
        <strain evidence="5">02402/16</strain>
        <tissue evidence="5">Leaf</tissue>
    </source>
</reference>
<dbReference type="Pfam" id="PF00651">
    <property type="entry name" value="BTB"/>
    <property type="match status" value="1"/>
</dbReference>
<evidence type="ECO:0000256" key="1">
    <source>
        <dbReference type="ARBA" id="ARBA00004906"/>
    </source>
</evidence>
<comment type="pathway">
    <text evidence="1">Protein modification; protein ubiquitination.</text>
</comment>
<comment type="similarity">
    <text evidence="2">Belongs to the Tdpoz family.</text>
</comment>
<accession>A0AAD8TT49</accession>
<dbReference type="InterPro" id="IPR056423">
    <property type="entry name" value="BACK_BPM_SPOP"/>
</dbReference>
<dbReference type="Gene3D" id="3.30.710.10">
    <property type="entry name" value="Potassium Channel Kv1.1, Chain A"/>
    <property type="match status" value="1"/>
</dbReference>
<dbReference type="CDD" id="cd18280">
    <property type="entry name" value="BTB_POZ_BPM_plant"/>
    <property type="match status" value="1"/>
</dbReference>
<dbReference type="PANTHER" id="PTHR26379">
    <property type="entry name" value="BTB/POZ AND MATH DOMAIN-CONTAINING PROTEIN 1"/>
    <property type="match status" value="1"/>
</dbReference>
<sequence>MSFAGVSLVGDDRVIGHSISAATPSGYHLLVVNGYSRTKDAAPNGTMISSLPFMIGGHCWCIRYYPNGYRSSCADYVSLFLVLVDKNVSMTLKVQKRFSFVDELEKQDSVHIRAKKPRNYSSTDTSWGHRKFMKRDELEKSNHLKNDCFTIRCDLTVATIVDISIKVPPSTIQQHMSNLLLSKEGTDVTFKVGGETFVAHRCLLAARSMVLKAELFGPMKEGKIASVIHIEDMEAKVFSALLSFIYTDSMPRMEVDVVEKEGEAQEALWLQHLLAAADRYDLQRLKVLCEQKLCEHINMSSVTTILTLAEQHNCRGLKDVCFDFLKTPANLKAITAADGLEDITRTCPSLLKELIAKLAF</sequence>
<dbReference type="EMBL" id="JAUUTY010000002">
    <property type="protein sequence ID" value="KAK1687248.1"/>
    <property type="molecule type" value="Genomic_DNA"/>
</dbReference>
<evidence type="ECO:0000259" key="3">
    <source>
        <dbReference type="PROSITE" id="PS50097"/>
    </source>
</evidence>
<dbReference type="Proteomes" id="UP001231189">
    <property type="component" value="Unassembled WGS sequence"/>
</dbReference>
<dbReference type="PANTHER" id="PTHR26379:SF522">
    <property type="entry name" value="(BREAD WHEAT) HYPOTHETICAL PROTEIN"/>
    <property type="match status" value="1"/>
</dbReference>
<feature type="domain" description="MATH" evidence="4">
    <location>
        <begin position="25"/>
        <end position="155"/>
    </location>
</feature>
<evidence type="ECO:0000256" key="2">
    <source>
        <dbReference type="ARBA" id="ARBA00010846"/>
    </source>
</evidence>
<dbReference type="Pfam" id="PF24570">
    <property type="entry name" value="BACK_BPM_SPOP"/>
    <property type="match status" value="1"/>
</dbReference>
<dbReference type="InterPro" id="IPR002083">
    <property type="entry name" value="MATH/TRAF_dom"/>
</dbReference>
<dbReference type="PROSITE" id="PS50097">
    <property type="entry name" value="BTB"/>
    <property type="match status" value="1"/>
</dbReference>
<dbReference type="SUPFAM" id="SSF54695">
    <property type="entry name" value="POZ domain"/>
    <property type="match status" value="1"/>
</dbReference>
<comment type="caution">
    <text evidence="5">The sequence shown here is derived from an EMBL/GenBank/DDBJ whole genome shotgun (WGS) entry which is preliminary data.</text>
</comment>
<dbReference type="SUPFAM" id="SSF49599">
    <property type="entry name" value="TRAF domain-like"/>
    <property type="match status" value="1"/>
</dbReference>
<dbReference type="InterPro" id="IPR000210">
    <property type="entry name" value="BTB/POZ_dom"/>
</dbReference>